<comment type="function">
    <text evidence="4">Methylates ribosomal protein uL3 on a specific glutamine residue.</text>
</comment>
<organism evidence="6 7">
    <name type="scientific">Kangiella marina</name>
    <dbReference type="NCBI Taxonomy" id="1079178"/>
    <lineage>
        <taxon>Bacteria</taxon>
        <taxon>Pseudomonadati</taxon>
        <taxon>Pseudomonadota</taxon>
        <taxon>Gammaproteobacteria</taxon>
        <taxon>Kangiellales</taxon>
        <taxon>Kangiellaceae</taxon>
        <taxon>Kangiella</taxon>
    </lineage>
</organism>
<dbReference type="InterPro" id="IPR007848">
    <property type="entry name" value="Small_mtfrase_dom"/>
</dbReference>
<dbReference type="Gene3D" id="3.40.50.150">
    <property type="entry name" value="Vaccinia Virus protein VP39"/>
    <property type="match status" value="1"/>
</dbReference>
<keyword evidence="6" id="KW-0687">Ribonucleoprotein</keyword>
<evidence type="ECO:0000256" key="1">
    <source>
        <dbReference type="ARBA" id="ARBA00022603"/>
    </source>
</evidence>
<dbReference type="HAMAP" id="MF_02125">
    <property type="entry name" value="L3_methyltr_PrmB"/>
    <property type="match status" value="1"/>
</dbReference>
<evidence type="ECO:0000313" key="7">
    <source>
        <dbReference type="Proteomes" id="UP001501011"/>
    </source>
</evidence>
<dbReference type="InterPro" id="IPR017127">
    <property type="entry name" value="Ribosome_uL3_MTase"/>
</dbReference>
<comment type="similarity">
    <text evidence="4">Belongs to the protein N5-glutamine methyltransferase family. PrmB subfamily.</text>
</comment>
<evidence type="ECO:0000256" key="3">
    <source>
        <dbReference type="ARBA" id="ARBA00022691"/>
    </source>
</evidence>
<dbReference type="RefSeq" id="WP_345291560.1">
    <property type="nucleotide sequence ID" value="NZ_BAABFV010000001.1"/>
</dbReference>
<reference evidence="7" key="1">
    <citation type="journal article" date="2019" name="Int. J. Syst. Evol. Microbiol.">
        <title>The Global Catalogue of Microorganisms (GCM) 10K type strain sequencing project: providing services to taxonomists for standard genome sequencing and annotation.</title>
        <authorList>
            <consortium name="The Broad Institute Genomics Platform"/>
            <consortium name="The Broad Institute Genome Sequencing Center for Infectious Disease"/>
            <person name="Wu L."/>
            <person name="Ma J."/>
        </authorList>
    </citation>
    <scope>NUCLEOTIDE SEQUENCE [LARGE SCALE GENOMIC DNA]</scope>
    <source>
        <strain evidence="7">JCM 17728</strain>
    </source>
</reference>
<sequence>MSDQDIYQQAQQELNTIADFVRFAATQFHQSDLYFGHGTDNPWDEAVAIVLQMLDLPVDYPQSMLGATVLSEEKKHLAHAIKTRVTQRKPLAFITNKAYFAGLEFYVDERVLVPRSPIAELIHNDFYPWLEADNPKVLDLCCGSGCIGLATAAFIDDAEVVMSDISEDALTVAEINIERLGLYHKARAVQSDLFDGLEGEVFDLIVSNPPYVDAEDLADMPQEYHHEPEIGLGSGVDGLDLTRQILENAAHYLSDQGVLIVEVGNSWPALEETFPEVEFHWIEFEQGGDGVFVLTKKQLLEHFS</sequence>
<evidence type="ECO:0000256" key="2">
    <source>
        <dbReference type="ARBA" id="ARBA00022679"/>
    </source>
</evidence>
<dbReference type="NCBIfam" id="TIGR00536">
    <property type="entry name" value="hemK_fam"/>
    <property type="match status" value="1"/>
</dbReference>
<accession>A0ABP8IDB4</accession>
<dbReference type="NCBIfam" id="TIGR03533">
    <property type="entry name" value="L3_gln_methyl"/>
    <property type="match status" value="1"/>
</dbReference>
<dbReference type="GO" id="GO:0008168">
    <property type="term" value="F:methyltransferase activity"/>
    <property type="evidence" value="ECO:0007669"/>
    <property type="project" value="UniProtKB-KW"/>
</dbReference>
<evidence type="ECO:0000256" key="4">
    <source>
        <dbReference type="HAMAP-Rule" id="MF_02125"/>
    </source>
</evidence>
<dbReference type="SUPFAM" id="SSF53335">
    <property type="entry name" value="S-adenosyl-L-methionine-dependent methyltransferases"/>
    <property type="match status" value="1"/>
</dbReference>
<evidence type="ECO:0000313" key="6">
    <source>
        <dbReference type="EMBL" id="GAA4356403.1"/>
    </source>
</evidence>
<keyword evidence="3 4" id="KW-0949">S-adenosyl-L-methionine</keyword>
<comment type="caution">
    <text evidence="6">The sequence shown here is derived from an EMBL/GenBank/DDBJ whole genome shotgun (WGS) entry which is preliminary data.</text>
</comment>
<dbReference type="InterPro" id="IPR029063">
    <property type="entry name" value="SAM-dependent_MTases_sf"/>
</dbReference>
<dbReference type="CDD" id="cd02440">
    <property type="entry name" value="AdoMet_MTases"/>
    <property type="match status" value="1"/>
</dbReference>
<dbReference type="PROSITE" id="PS00092">
    <property type="entry name" value="N6_MTASE"/>
    <property type="match status" value="1"/>
</dbReference>
<gene>
    <name evidence="4 6" type="primary">prmB</name>
    <name evidence="6" type="ORF">GCM10023151_04290</name>
</gene>
<dbReference type="EMBL" id="BAABFV010000001">
    <property type="protein sequence ID" value="GAA4356403.1"/>
    <property type="molecule type" value="Genomic_DNA"/>
</dbReference>
<dbReference type="Proteomes" id="UP001501011">
    <property type="component" value="Unassembled WGS sequence"/>
</dbReference>
<dbReference type="GO" id="GO:0032259">
    <property type="term" value="P:methylation"/>
    <property type="evidence" value="ECO:0007669"/>
    <property type="project" value="UniProtKB-KW"/>
</dbReference>
<dbReference type="GO" id="GO:0005840">
    <property type="term" value="C:ribosome"/>
    <property type="evidence" value="ECO:0007669"/>
    <property type="project" value="UniProtKB-KW"/>
</dbReference>
<dbReference type="InterPro" id="IPR004556">
    <property type="entry name" value="HemK-like"/>
</dbReference>
<dbReference type="InterPro" id="IPR002052">
    <property type="entry name" value="DNA_methylase_N6_adenine_CS"/>
</dbReference>
<dbReference type="Pfam" id="PF05175">
    <property type="entry name" value="MTS"/>
    <property type="match status" value="1"/>
</dbReference>
<proteinExistence type="inferred from homology"/>
<keyword evidence="1 4" id="KW-0489">Methyltransferase</keyword>
<comment type="catalytic activity">
    <reaction evidence="4">
        <text>L-glutaminyl-[ribosomal protein uL3] + S-adenosyl-L-methionine = N(5)-methyl-L-glutaminyl-[ribosomal protein uL3] + S-adenosyl-L-homocysteine + H(+)</text>
        <dbReference type="Rhea" id="RHEA:45020"/>
        <dbReference type="Rhea" id="RHEA-COMP:11063"/>
        <dbReference type="Rhea" id="RHEA-COMP:11064"/>
        <dbReference type="ChEBI" id="CHEBI:15378"/>
        <dbReference type="ChEBI" id="CHEBI:30011"/>
        <dbReference type="ChEBI" id="CHEBI:57856"/>
        <dbReference type="ChEBI" id="CHEBI:59789"/>
        <dbReference type="ChEBI" id="CHEBI:61891"/>
        <dbReference type="EC" id="2.1.1.298"/>
    </reaction>
</comment>
<protein>
    <recommendedName>
        <fullName evidence="4">Ribosomal protein uL3 glutamine methyltransferase</fullName>
        <shortName evidence="4">uL3 MTase</shortName>
        <ecNumber evidence="4">2.1.1.298</ecNumber>
    </recommendedName>
    <alternativeName>
        <fullName evidence="4">N5-glutamine methyltransferase PrmB</fullName>
    </alternativeName>
</protein>
<dbReference type="PIRSF" id="PIRSF037167">
    <property type="entry name" value="Mtase_YfcB_prd"/>
    <property type="match status" value="1"/>
</dbReference>
<dbReference type="EC" id="2.1.1.298" evidence="4"/>
<keyword evidence="2 4" id="KW-0808">Transferase</keyword>
<keyword evidence="6" id="KW-0689">Ribosomal protein</keyword>
<dbReference type="PANTHER" id="PTHR47806:SF1">
    <property type="entry name" value="RIBOSOMAL PROTEIN UL3 GLUTAMINE METHYLTRANSFERASE"/>
    <property type="match status" value="1"/>
</dbReference>
<keyword evidence="7" id="KW-1185">Reference proteome</keyword>
<evidence type="ECO:0000259" key="5">
    <source>
        <dbReference type="Pfam" id="PF05175"/>
    </source>
</evidence>
<feature type="domain" description="Methyltransferase small" evidence="5">
    <location>
        <begin position="134"/>
        <end position="216"/>
    </location>
</feature>
<dbReference type="PANTHER" id="PTHR47806">
    <property type="entry name" value="50S RIBOSOMAL PROTEIN L3 GLUTAMINE METHYLTRANSFERASE"/>
    <property type="match status" value="1"/>
</dbReference>
<name>A0ABP8IDB4_9GAMM</name>